<feature type="compositionally biased region" description="Low complexity" evidence="2">
    <location>
        <begin position="349"/>
        <end position="358"/>
    </location>
</feature>
<evidence type="ECO:0000313" key="4">
    <source>
        <dbReference type="EMBL" id="EGY20823.1"/>
    </source>
</evidence>
<accession>G2WXL5</accession>
<feature type="domain" description="Zn(2)-C6 fungal-type" evidence="3">
    <location>
        <begin position="5"/>
        <end position="28"/>
    </location>
</feature>
<name>G2WXL5_VERDV</name>
<reference evidence="4 5" key="1">
    <citation type="submission" date="2008-03" db="EMBL/GenBank/DDBJ databases">
        <title>The Genome Sequence of Verticillium dahliae VdLs.17.</title>
        <authorList>
            <consortium name="The Broad Institute Genome Sequencing Platform"/>
            <person name="Ma L.-J.J."/>
            <person name="Klosterman S.J."/>
            <person name="Subbarao K."/>
            <person name="Dobinson K."/>
            <person name="Veronese P."/>
            <person name="Kang S."/>
            <person name="Gold S.E."/>
            <person name="Young S."/>
            <person name="Jaffe D."/>
            <person name="Gnerre S."/>
            <person name="Berlin A."/>
            <person name="Heiman D."/>
            <person name="Hepburn T."/>
            <person name="Sykes S."/>
            <person name="Alvarado L."/>
            <person name="Kodira C.D."/>
            <person name="Lander E."/>
            <person name="Galagan J."/>
            <person name="Nusbaum C."/>
            <person name="Birren B."/>
        </authorList>
    </citation>
    <scope>NUCLEOTIDE SEQUENCE [LARGE SCALE GENOMIC DNA]</scope>
    <source>
        <strain evidence="5">VdLs.17 / ATCC MYA-4575 / FGSC 10137</strain>
    </source>
</reference>
<feature type="compositionally biased region" description="Polar residues" evidence="2">
    <location>
        <begin position="195"/>
        <end position="206"/>
    </location>
</feature>
<feature type="region of interest" description="Disordered" evidence="2">
    <location>
        <begin position="250"/>
        <end position="269"/>
    </location>
</feature>
<dbReference type="RefSeq" id="XP_009651295.1">
    <property type="nucleotide sequence ID" value="XM_009653000.1"/>
</dbReference>
<evidence type="ECO:0000259" key="3">
    <source>
        <dbReference type="Pfam" id="PF00172"/>
    </source>
</evidence>
<dbReference type="KEGG" id="vda:VDAG_02347"/>
<feature type="compositionally biased region" description="Polar residues" evidence="2">
    <location>
        <begin position="224"/>
        <end position="236"/>
    </location>
</feature>
<dbReference type="Gene3D" id="1.20.5.170">
    <property type="match status" value="1"/>
</dbReference>
<dbReference type="CDD" id="cd00067">
    <property type="entry name" value="GAL4"/>
    <property type="match status" value="1"/>
</dbReference>
<dbReference type="GO" id="GO:0008270">
    <property type="term" value="F:zinc ion binding"/>
    <property type="evidence" value="ECO:0007669"/>
    <property type="project" value="InterPro"/>
</dbReference>
<dbReference type="InterPro" id="IPR036864">
    <property type="entry name" value="Zn2-C6_fun-type_DNA-bd_sf"/>
</dbReference>
<evidence type="ECO:0000313" key="5">
    <source>
        <dbReference type="Proteomes" id="UP000001611"/>
    </source>
</evidence>
<dbReference type="Pfam" id="PF00172">
    <property type="entry name" value="Zn_clus"/>
    <property type="match status" value="1"/>
</dbReference>
<dbReference type="Proteomes" id="UP000001611">
    <property type="component" value="Chromosome 3"/>
</dbReference>
<protein>
    <recommendedName>
        <fullName evidence="3">Zn(2)-C6 fungal-type domain-containing protein</fullName>
    </recommendedName>
</protein>
<feature type="region of interest" description="Disordered" evidence="2">
    <location>
        <begin position="327"/>
        <end position="382"/>
    </location>
</feature>
<dbReference type="InParanoid" id="G2WXL5"/>
<dbReference type="EMBL" id="DS572698">
    <property type="protein sequence ID" value="EGY20823.1"/>
    <property type="molecule type" value="Genomic_DNA"/>
</dbReference>
<feature type="compositionally biased region" description="Polar residues" evidence="2">
    <location>
        <begin position="148"/>
        <end position="170"/>
    </location>
</feature>
<dbReference type="InterPro" id="IPR001138">
    <property type="entry name" value="Zn2Cys6_DnaBD"/>
</dbReference>
<keyword evidence="5" id="KW-1185">Reference proteome</keyword>
<dbReference type="OrthoDB" id="2943660at2759"/>
<evidence type="ECO:0000256" key="2">
    <source>
        <dbReference type="SAM" id="MobiDB-lite"/>
    </source>
</evidence>
<evidence type="ECO:0000256" key="1">
    <source>
        <dbReference type="ARBA" id="ARBA00023242"/>
    </source>
</evidence>
<dbReference type="Gene3D" id="4.10.240.10">
    <property type="entry name" value="Zn(2)-C6 fungal-type DNA-binding domain"/>
    <property type="match status" value="1"/>
</dbReference>
<dbReference type="GeneID" id="20703810"/>
<gene>
    <name evidence="4" type="ORF">VDAG_02347</name>
</gene>
<dbReference type="GO" id="GO:0000981">
    <property type="term" value="F:DNA-binding transcription factor activity, RNA polymerase II-specific"/>
    <property type="evidence" value="ECO:0007669"/>
    <property type="project" value="InterPro"/>
</dbReference>
<keyword evidence="1" id="KW-0539">Nucleus</keyword>
<sequence>MALLCDGEQPCSRCEARGLECRYQIRNHRTKHSLRNELSILKKKQRLQEVLLAALQDPQRREAAMQLLDTAAPLSGAARLWLKNDIDNEEEQFSETIPSKSSDGGHRTTSESASPFPDLSNPQHTKEDFATSPRSSNISPVRRDSISDMPNSDTFSITTASDGVGNQMNALTMDKPPSFSRYSQPFPSATDAPGLSTTQYDGQADSSGEMFTPPWLDPLLAGGTNPTISQQNNDSYQPIPYGSIHTWTGNSGSSMVPQAGSTQQAAREFDSTQFGQWAPPQAGERKLSTATSPLAPNLASMPFSLEANSALEDSGWMSVPSAYSIADTGHRPSTRRFSVSSKTSNGGLSKQSKPPQSQSRERHRLASARNWHKQKQATADLQASKDRAEAQHAALKEVYNDVLNQVQQIKHALMGHVGCNDPAIKMWLERETNKVLSGLQNSLSDGGAEAQGLKSRPASIVDGTEVPYLTPEDDDIATEKKMPRAEGNDILRRGVEVNVRA</sequence>
<organism evidence="4 5">
    <name type="scientific">Verticillium dahliae (strain VdLs.17 / ATCC MYA-4575 / FGSC 10137)</name>
    <name type="common">Verticillium wilt</name>
    <dbReference type="NCBI Taxonomy" id="498257"/>
    <lineage>
        <taxon>Eukaryota</taxon>
        <taxon>Fungi</taxon>
        <taxon>Dikarya</taxon>
        <taxon>Ascomycota</taxon>
        <taxon>Pezizomycotina</taxon>
        <taxon>Sordariomycetes</taxon>
        <taxon>Hypocreomycetidae</taxon>
        <taxon>Glomerellales</taxon>
        <taxon>Plectosphaerellaceae</taxon>
        <taxon>Verticillium</taxon>
    </lineage>
</organism>
<feature type="region of interest" description="Disordered" evidence="2">
    <location>
        <begin position="90"/>
        <end position="244"/>
    </location>
</feature>
<dbReference type="HOGENOM" id="CLU_569865_0_0_1"/>
<feature type="compositionally biased region" description="Polar residues" evidence="2">
    <location>
        <begin position="335"/>
        <end position="348"/>
    </location>
</feature>
<proteinExistence type="predicted"/>
<dbReference type="AlphaFoldDB" id="G2WXL5"/>
<dbReference type="eggNOG" id="ENOG502RAV5">
    <property type="taxonomic scope" value="Eukaryota"/>
</dbReference>
<dbReference type="STRING" id="498257.G2WXL5"/>
<feature type="compositionally biased region" description="Basic residues" evidence="2">
    <location>
        <begin position="361"/>
        <end position="375"/>
    </location>
</feature>